<comment type="caution">
    <text evidence="1">The sequence shown here is derived from an EMBL/GenBank/DDBJ whole genome shotgun (WGS) entry which is preliminary data.</text>
</comment>
<name>A0A292ZND9_SPHSA</name>
<gene>
    <name evidence="1" type="ORF">SFOMI_5233</name>
</gene>
<accession>A0A292ZND9</accession>
<dbReference type="Proteomes" id="UP000221538">
    <property type="component" value="Unassembled WGS sequence"/>
</dbReference>
<dbReference type="EMBL" id="BEWI01000034">
    <property type="protein sequence ID" value="GAY24648.1"/>
    <property type="molecule type" value="Genomic_DNA"/>
</dbReference>
<evidence type="ECO:0000313" key="2">
    <source>
        <dbReference type="Proteomes" id="UP000221538"/>
    </source>
</evidence>
<dbReference type="AlphaFoldDB" id="A0A292ZND9"/>
<proteinExistence type="predicted"/>
<organism evidence="1 2">
    <name type="scientific">Sphingobium fuliginis (strain ATCC 27551)</name>
    <dbReference type="NCBI Taxonomy" id="336203"/>
    <lineage>
        <taxon>Bacteria</taxon>
        <taxon>Pseudomonadati</taxon>
        <taxon>Pseudomonadota</taxon>
        <taxon>Alphaproteobacteria</taxon>
        <taxon>Sphingomonadales</taxon>
        <taxon>Sphingomonadaceae</taxon>
        <taxon>Sphingobium</taxon>
    </lineage>
</organism>
<reference evidence="1 2" key="1">
    <citation type="journal article" date="2013" name="Biodegradation">
        <title>Occurrence of 4-tert-butylphenol (4-t-BP) biodegradation in an aquatic sample caused by the presence of Spirodela polyrrhiza and isolation of a 4-t-BP-utilizing bacterium.</title>
        <authorList>
            <person name="Ogata Y."/>
            <person name="Toyama T."/>
            <person name="Yu N."/>
            <person name="Wang X."/>
            <person name="Sei K."/>
            <person name="Ike M."/>
        </authorList>
    </citation>
    <scope>NUCLEOTIDE SEQUENCE [LARGE SCALE GENOMIC DNA]</scope>
    <source>
        <strain evidence="1 2">OMI</strain>
    </source>
</reference>
<sequence>MTPRIIPIEGLDTLPREEALRLRVAQQTLELVLGSAVRDSEQTVDPDLAVEGILMGLACIMEQAPEFPTRQSLRKGGEAYGKMLGQQAQNLRSTFEETGMHPIDALLDRFMSVADDGQKPN</sequence>
<dbReference type="RefSeq" id="WP_061940000.1">
    <property type="nucleotide sequence ID" value="NZ_BEWI01000034.1"/>
</dbReference>
<evidence type="ECO:0000313" key="1">
    <source>
        <dbReference type="EMBL" id="GAY24648.1"/>
    </source>
</evidence>
<reference evidence="1 2" key="2">
    <citation type="journal article" date="2013" name="Environ. Sci. Technol.">
        <title>The 4-tert-butylphenol-utilizing bacterium Sphingobium fuliginis OMI can degrade bisphenols via phenolic ring hydroxylation and meta-cleavage pathway.</title>
        <authorList>
            <person name="Ogata Y."/>
            <person name="Goda S."/>
            <person name="Toyama T."/>
            <person name="Sei K."/>
            <person name="Ike M."/>
        </authorList>
    </citation>
    <scope>NUCLEOTIDE SEQUENCE [LARGE SCALE GENOMIC DNA]</scope>
    <source>
        <strain evidence="1 2">OMI</strain>
    </source>
</reference>
<protein>
    <submittedName>
        <fullName evidence="1">Uncharacterized protein</fullName>
    </submittedName>
</protein>